<name>J4C2S0_THEOR</name>
<dbReference type="AlphaFoldDB" id="J4C2S0"/>
<dbReference type="InterPro" id="IPR008971">
    <property type="entry name" value="HSP40/DnaJ_pept-bd"/>
</dbReference>
<gene>
    <name evidence="6" type="ORF">TOT_010000637</name>
</gene>
<protein>
    <submittedName>
        <fullName evidence="6">Molecular chaperone protein</fullName>
    </submittedName>
</protein>
<dbReference type="SUPFAM" id="SSF49493">
    <property type="entry name" value="HSP40/DnaJ peptide-binding domain"/>
    <property type="match status" value="2"/>
</dbReference>
<evidence type="ECO:0000256" key="1">
    <source>
        <dbReference type="ARBA" id="ARBA00022723"/>
    </source>
</evidence>
<dbReference type="InterPro" id="IPR044713">
    <property type="entry name" value="DNJA1/2-like"/>
</dbReference>
<dbReference type="GO" id="GO:0008270">
    <property type="term" value="F:zinc ion binding"/>
    <property type="evidence" value="ECO:0007669"/>
    <property type="project" value="UniProtKB-KW"/>
</dbReference>
<dbReference type="FunFam" id="2.60.260.20:FF:000003">
    <property type="entry name" value="DnaJ subfamily A member 2"/>
    <property type="match status" value="1"/>
</dbReference>
<reference evidence="6 7" key="1">
    <citation type="journal article" date="2012" name="MBio">
        <title>Comparative genome analysis of three eukaryotic parasites with differing abilities to transform leukocytes reveals key mediators of Theileria-induced leukocyte transformation.</title>
        <authorList>
            <person name="Hayashida K."/>
            <person name="Hara Y."/>
            <person name="Abe T."/>
            <person name="Yamasaki C."/>
            <person name="Toyoda A."/>
            <person name="Kosuge T."/>
            <person name="Suzuki Y."/>
            <person name="Sato Y."/>
            <person name="Kawashima S."/>
            <person name="Katayama T."/>
            <person name="Wakaguri H."/>
            <person name="Inoue N."/>
            <person name="Homma K."/>
            <person name="Tada-Umezaki M."/>
            <person name="Yagi Y."/>
            <person name="Fujii Y."/>
            <person name="Habara T."/>
            <person name="Kanehisa M."/>
            <person name="Watanabe H."/>
            <person name="Ito K."/>
            <person name="Gojobori T."/>
            <person name="Sugawara H."/>
            <person name="Imanishi T."/>
            <person name="Weir W."/>
            <person name="Gardner M."/>
            <person name="Pain A."/>
            <person name="Shiels B."/>
            <person name="Hattori M."/>
            <person name="Nene V."/>
            <person name="Sugimoto C."/>
        </authorList>
    </citation>
    <scope>NUCLEOTIDE SEQUENCE [LARGE SCALE GENOMIC DNA]</scope>
    <source>
        <strain evidence="6 7">Shintoku</strain>
    </source>
</reference>
<evidence type="ECO:0000256" key="3">
    <source>
        <dbReference type="ARBA" id="ARBA00022771"/>
    </source>
</evidence>
<dbReference type="VEuPathDB" id="PiroplasmaDB:TOT_010000637"/>
<dbReference type="Gene3D" id="1.10.287.110">
    <property type="entry name" value="DnaJ domain"/>
    <property type="match status" value="1"/>
</dbReference>
<accession>J4C2S0</accession>
<dbReference type="GO" id="GO:0051082">
    <property type="term" value="F:unfolded protein binding"/>
    <property type="evidence" value="ECO:0007669"/>
    <property type="project" value="InterPro"/>
</dbReference>
<dbReference type="PANTHER" id="PTHR43888">
    <property type="entry name" value="DNAJ-LIKE-2, ISOFORM A-RELATED"/>
    <property type="match status" value="1"/>
</dbReference>
<keyword evidence="1" id="KW-0479">Metal-binding</keyword>
<dbReference type="SUPFAM" id="SSF46565">
    <property type="entry name" value="Chaperone J-domain"/>
    <property type="match status" value="1"/>
</dbReference>
<keyword evidence="3" id="KW-0863">Zinc-finger</keyword>
<evidence type="ECO:0000256" key="2">
    <source>
        <dbReference type="ARBA" id="ARBA00022737"/>
    </source>
</evidence>
<proteinExistence type="predicted"/>
<dbReference type="Pfam" id="PF01556">
    <property type="entry name" value="DnaJ_C"/>
    <property type="match status" value="1"/>
</dbReference>
<dbReference type="EMBL" id="AP011946">
    <property type="protein sequence ID" value="BAM39176.1"/>
    <property type="molecule type" value="Genomic_DNA"/>
</dbReference>
<dbReference type="SMART" id="SM00271">
    <property type="entry name" value="DnaJ"/>
    <property type="match status" value="1"/>
</dbReference>
<dbReference type="PROSITE" id="PS00636">
    <property type="entry name" value="DNAJ_1"/>
    <property type="match status" value="1"/>
</dbReference>
<dbReference type="eggNOG" id="KOG0712">
    <property type="taxonomic scope" value="Eukaryota"/>
</dbReference>
<evidence type="ECO:0000256" key="4">
    <source>
        <dbReference type="ARBA" id="ARBA00022833"/>
    </source>
</evidence>
<sequence length="351" mass="39745">MFFGGFPFEGMPGGGIPHHRSKEASDTEQLYKILDLPKNCTESEIKKAYRKLAIKHHPDKGGDPEKFKEISKAYEILSDPDKRKIYDEHGEDGLDGSFTATDATDIFDLFFGGRKSAKKKGEDLISHLKVSLEQIYNGTMKKLSITKDPCSGRGLIQTKKILEVIVEKGVPDQHRITFHGEADQRPNQTPGSVVFIIDQNPHDTFKRSGNDLFMTKAIPLYEALTGATFYITHLDDRVLKINTPPDEVVKPGCCKVITGEGMPVYKSSYAKGNLYVTFEVIFPVGRTFTQAEQSKLLELFPYTPETPGRPDSDIEEYTAQHFDLEDYRLEGHRRYEEEEEVGTNRVQCRQQ</sequence>
<dbReference type="Proteomes" id="UP000003786">
    <property type="component" value="Chromosome 1"/>
</dbReference>
<evidence type="ECO:0000313" key="7">
    <source>
        <dbReference type="Proteomes" id="UP000003786"/>
    </source>
</evidence>
<dbReference type="STRING" id="869250.J4C2S0"/>
<keyword evidence="7" id="KW-1185">Reference proteome</keyword>
<dbReference type="OrthoDB" id="550424at2759"/>
<keyword evidence="4" id="KW-0862">Zinc</keyword>
<dbReference type="PRINTS" id="PR00625">
    <property type="entry name" value="JDOMAIN"/>
</dbReference>
<dbReference type="KEGG" id="tot:TOT_010000637"/>
<organism evidence="6 7">
    <name type="scientific">Theileria orientalis strain Shintoku</name>
    <dbReference type="NCBI Taxonomy" id="869250"/>
    <lineage>
        <taxon>Eukaryota</taxon>
        <taxon>Sar</taxon>
        <taxon>Alveolata</taxon>
        <taxon>Apicomplexa</taxon>
        <taxon>Aconoidasida</taxon>
        <taxon>Piroplasmida</taxon>
        <taxon>Theileriidae</taxon>
        <taxon>Theileria</taxon>
    </lineage>
</organism>
<dbReference type="Pfam" id="PF00226">
    <property type="entry name" value="DnaJ"/>
    <property type="match status" value="1"/>
</dbReference>
<feature type="domain" description="J" evidence="5">
    <location>
        <begin position="29"/>
        <end position="90"/>
    </location>
</feature>
<dbReference type="InterPro" id="IPR001623">
    <property type="entry name" value="DnaJ_domain"/>
</dbReference>
<keyword evidence="2" id="KW-0677">Repeat</keyword>
<evidence type="ECO:0000259" key="5">
    <source>
        <dbReference type="PROSITE" id="PS50076"/>
    </source>
</evidence>
<dbReference type="InterPro" id="IPR036869">
    <property type="entry name" value="J_dom_sf"/>
</dbReference>
<dbReference type="CDD" id="cd10747">
    <property type="entry name" value="DnaJ_C"/>
    <property type="match status" value="1"/>
</dbReference>
<dbReference type="Gene3D" id="2.60.260.20">
    <property type="entry name" value="Urease metallochaperone UreE, N-terminal domain"/>
    <property type="match status" value="2"/>
</dbReference>
<evidence type="ECO:0000313" key="6">
    <source>
        <dbReference type="EMBL" id="BAM39176.1"/>
    </source>
</evidence>
<dbReference type="CDD" id="cd06257">
    <property type="entry name" value="DnaJ"/>
    <property type="match status" value="1"/>
</dbReference>
<dbReference type="InterPro" id="IPR018253">
    <property type="entry name" value="DnaJ_domain_CS"/>
</dbReference>
<dbReference type="GO" id="GO:0030544">
    <property type="term" value="F:Hsp70 protein binding"/>
    <property type="evidence" value="ECO:0007669"/>
    <property type="project" value="InterPro"/>
</dbReference>
<dbReference type="PROSITE" id="PS50076">
    <property type="entry name" value="DNAJ_2"/>
    <property type="match status" value="1"/>
</dbReference>
<dbReference type="GeneID" id="20713531"/>
<dbReference type="RefSeq" id="XP_009689477.1">
    <property type="nucleotide sequence ID" value="XM_009691182.1"/>
</dbReference>
<dbReference type="InterPro" id="IPR002939">
    <property type="entry name" value="DnaJ_C"/>
</dbReference>
<dbReference type="GO" id="GO:0006457">
    <property type="term" value="P:protein folding"/>
    <property type="evidence" value="ECO:0007669"/>
    <property type="project" value="InterPro"/>
</dbReference>
<dbReference type="OMA" id="SSKYVYH"/>